<proteinExistence type="predicted"/>
<sequence length="92" mass="10457">MKVPRTYGKETTRENDPSRNTGEYLRRVVFISIIDHLISELELKFNPDFYGILPLEEGRGGLVVRSRPRDRRVAGSKPDSTEDPPCMGPVAR</sequence>
<dbReference type="AlphaFoldDB" id="A0A4Y2MKA5"/>
<name>A0A4Y2MKA5_ARAVE</name>
<evidence type="ECO:0000256" key="1">
    <source>
        <dbReference type="SAM" id="MobiDB-lite"/>
    </source>
</evidence>
<comment type="caution">
    <text evidence="2">The sequence shown here is derived from an EMBL/GenBank/DDBJ whole genome shotgun (WGS) entry which is preliminary data.</text>
</comment>
<feature type="region of interest" description="Disordered" evidence="1">
    <location>
        <begin position="1"/>
        <end position="21"/>
    </location>
</feature>
<feature type="region of interest" description="Disordered" evidence="1">
    <location>
        <begin position="66"/>
        <end position="92"/>
    </location>
</feature>
<dbReference type="EMBL" id="BGPR01007434">
    <property type="protein sequence ID" value="GBN26834.1"/>
    <property type="molecule type" value="Genomic_DNA"/>
</dbReference>
<keyword evidence="3" id="KW-1185">Reference proteome</keyword>
<dbReference type="Proteomes" id="UP000499080">
    <property type="component" value="Unassembled WGS sequence"/>
</dbReference>
<evidence type="ECO:0000313" key="2">
    <source>
        <dbReference type="EMBL" id="GBN26834.1"/>
    </source>
</evidence>
<evidence type="ECO:0000313" key="3">
    <source>
        <dbReference type="Proteomes" id="UP000499080"/>
    </source>
</evidence>
<feature type="compositionally biased region" description="Basic and acidic residues" evidence="1">
    <location>
        <begin position="7"/>
        <end position="17"/>
    </location>
</feature>
<accession>A0A4Y2MKA5</accession>
<dbReference type="OrthoDB" id="10072079at2759"/>
<organism evidence="2 3">
    <name type="scientific">Araneus ventricosus</name>
    <name type="common">Orbweaver spider</name>
    <name type="synonym">Epeira ventricosa</name>
    <dbReference type="NCBI Taxonomy" id="182803"/>
    <lineage>
        <taxon>Eukaryota</taxon>
        <taxon>Metazoa</taxon>
        <taxon>Ecdysozoa</taxon>
        <taxon>Arthropoda</taxon>
        <taxon>Chelicerata</taxon>
        <taxon>Arachnida</taxon>
        <taxon>Araneae</taxon>
        <taxon>Araneomorphae</taxon>
        <taxon>Entelegynae</taxon>
        <taxon>Araneoidea</taxon>
        <taxon>Araneidae</taxon>
        <taxon>Araneus</taxon>
    </lineage>
</organism>
<protein>
    <submittedName>
        <fullName evidence="2">Uncharacterized protein</fullName>
    </submittedName>
</protein>
<reference evidence="2 3" key="1">
    <citation type="journal article" date="2019" name="Sci. Rep.">
        <title>Orb-weaving spider Araneus ventricosus genome elucidates the spidroin gene catalogue.</title>
        <authorList>
            <person name="Kono N."/>
            <person name="Nakamura H."/>
            <person name="Ohtoshi R."/>
            <person name="Moran D.A.P."/>
            <person name="Shinohara A."/>
            <person name="Yoshida Y."/>
            <person name="Fujiwara M."/>
            <person name="Mori M."/>
            <person name="Tomita M."/>
            <person name="Arakawa K."/>
        </authorList>
    </citation>
    <scope>NUCLEOTIDE SEQUENCE [LARGE SCALE GENOMIC DNA]</scope>
</reference>
<gene>
    <name evidence="2" type="ORF">AVEN_249248_1</name>
</gene>